<evidence type="ECO:0000313" key="8">
    <source>
        <dbReference type="EMBL" id="BAR54082.1"/>
    </source>
</evidence>
<evidence type="ECO:0000256" key="4">
    <source>
        <dbReference type="ARBA" id="ARBA00066616"/>
    </source>
</evidence>
<evidence type="ECO:0000256" key="3">
    <source>
        <dbReference type="ARBA" id="ARBA00051915"/>
    </source>
</evidence>
<dbReference type="EC" id="6.2.1.44" evidence="4"/>
<dbReference type="RefSeq" id="WP_060908319.1">
    <property type="nucleotide sequence ID" value="NZ_JAFCKD010000058.1"/>
</dbReference>
<proteinExistence type="inferred from homology"/>
<gene>
    <name evidence="8" type="ORF">NK6_897</name>
</gene>
<dbReference type="SUPFAM" id="SSF56801">
    <property type="entry name" value="Acetyl-CoA synthetase-like"/>
    <property type="match status" value="1"/>
</dbReference>
<sequence>MDLCSLIDRNAAFAPDKTAIAFEGERLSYAAFAARIEQTATALKQELGVGRGDRVAILSLNRPDYLVLLYACARLGAMLVPLNWRLAIAEQLFILTDAGAKVLVLEQAFEGVLSELVRTAPGTSVVGLDFAPPRGTTFESLLAHSDGSSRNPHTDLSCPLLIVYTSGTTGRPKSAVLRQEALFWNGVMSQHMHSMTSDDHVLTVLPLFHVGGLNIQTTPALQLGATVTIHARFAPDTALASIARDRPTLTVMVPAIIQAVSEHPAWTTADLSSLKAVATGSTIVPPHLIDRFVARGVPVLQVYGSTETCPIAIYTRLGGDLSREGSTGLAGLCCEAQVIDQAGREVPAGTPGEIAVRGPNVFFEYWGNADATHDALNDGWYRTGDIGLCDADGYFWIRDRMKNLIISGGENVYPAEVERVLLEHPDVSECAVIGRPDPRWDEVPIAYVIRRSGCRLEAEELRAHLQAQLARYKVPRDIVFVTDLPRTALGKVQHFVLKQLDAQSRARGETS</sequence>
<dbReference type="InterPro" id="IPR020845">
    <property type="entry name" value="AMP-binding_CS"/>
</dbReference>
<dbReference type="FunFam" id="3.30.300.30:FF:000008">
    <property type="entry name" value="2,3-dihydroxybenzoate-AMP ligase"/>
    <property type="match status" value="1"/>
</dbReference>
<evidence type="ECO:0000256" key="5">
    <source>
        <dbReference type="ARBA" id="ARBA00067668"/>
    </source>
</evidence>
<protein>
    <recommendedName>
        <fullName evidence="5">3-methylmercaptopropionyl-CoA ligase</fullName>
        <ecNumber evidence="4">6.2.1.44</ecNumber>
    </recommendedName>
</protein>
<evidence type="ECO:0000259" key="7">
    <source>
        <dbReference type="Pfam" id="PF13193"/>
    </source>
</evidence>
<keyword evidence="2 8" id="KW-0436">Ligase</keyword>
<dbReference type="InterPro" id="IPR000873">
    <property type="entry name" value="AMP-dep_synth/lig_dom"/>
</dbReference>
<dbReference type="InterPro" id="IPR042099">
    <property type="entry name" value="ANL_N_sf"/>
</dbReference>
<dbReference type="InterPro" id="IPR025110">
    <property type="entry name" value="AMP-bd_C"/>
</dbReference>
<dbReference type="InterPro" id="IPR045851">
    <property type="entry name" value="AMP-bd_C_sf"/>
</dbReference>
<dbReference type="Gene3D" id="3.30.300.30">
    <property type="match status" value="1"/>
</dbReference>
<dbReference type="InterPro" id="IPR050237">
    <property type="entry name" value="ATP-dep_AMP-bd_enzyme"/>
</dbReference>
<comment type="similarity">
    <text evidence="1">Belongs to the ATP-dependent AMP-binding enzyme family.</text>
</comment>
<dbReference type="Gene3D" id="3.40.50.12780">
    <property type="entry name" value="N-terminal domain of ligase-like"/>
    <property type="match status" value="1"/>
</dbReference>
<feature type="domain" description="AMP-binding enzyme C-terminal" evidence="7">
    <location>
        <begin position="416"/>
        <end position="491"/>
    </location>
</feature>
<evidence type="ECO:0000259" key="6">
    <source>
        <dbReference type="Pfam" id="PF00501"/>
    </source>
</evidence>
<organism evidence="8 9">
    <name type="scientific">Bradyrhizobium diazoefficiens</name>
    <dbReference type="NCBI Taxonomy" id="1355477"/>
    <lineage>
        <taxon>Bacteria</taxon>
        <taxon>Pseudomonadati</taxon>
        <taxon>Pseudomonadota</taxon>
        <taxon>Alphaproteobacteria</taxon>
        <taxon>Hyphomicrobiales</taxon>
        <taxon>Nitrobacteraceae</taxon>
        <taxon>Bradyrhizobium</taxon>
    </lineage>
</organism>
<accession>A0A0E4BKW3</accession>
<dbReference type="AlphaFoldDB" id="A0A0E4BKW3"/>
<dbReference type="GO" id="GO:0016878">
    <property type="term" value="F:acid-thiol ligase activity"/>
    <property type="evidence" value="ECO:0007669"/>
    <property type="project" value="UniProtKB-ARBA"/>
</dbReference>
<evidence type="ECO:0000256" key="1">
    <source>
        <dbReference type="ARBA" id="ARBA00006432"/>
    </source>
</evidence>
<reference evidence="8 9" key="1">
    <citation type="submission" date="2014-11" db="EMBL/GenBank/DDBJ databases">
        <title>Symbiosis island explosion on the genome of extra-slow-growing strains of soybean bradyrhizobia with massive insertion sequences.</title>
        <authorList>
            <person name="Iida T."/>
            <person name="Minamisawa K."/>
        </authorList>
    </citation>
    <scope>NUCLEOTIDE SEQUENCE [LARGE SCALE GENOMIC DNA]</scope>
    <source>
        <strain evidence="8 9">NK6</strain>
    </source>
</reference>
<dbReference type="Pfam" id="PF13193">
    <property type="entry name" value="AMP-binding_C"/>
    <property type="match status" value="1"/>
</dbReference>
<dbReference type="PANTHER" id="PTHR43767:SF1">
    <property type="entry name" value="NONRIBOSOMAL PEPTIDE SYNTHASE PES1 (EUROFUNG)-RELATED"/>
    <property type="match status" value="1"/>
</dbReference>
<dbReference type="NCBIfam" id="NF004837">
    <property type="entry name" value="PRK06187.1"/>
    <property type="match status" value="1"/>
</dbReference>
<dbReference type="PROSITE" id="PS00455">
    <property type="entry name" value="AMP_BINDING"/>
    <property type="match status" value="1"/>
</dbReference>
<dbReference type="Pfam" id="PF00501">
    <property type="entry name" value="AMP-binding"/>
    <property type="match status" value="1"/>
</dbReference>
<evidence type="ECO:0000313" key="9">
    <source>
        <dbReference type="Proteomes" id="UP000063308"/>
    </source>
</evidence>
<feature type="domain" description="AMP-dependent synthetase/ligase" evidence="6">
    <location>
        <begin position="8"/>
        <end position="366"/>
    </location>
</feature>
<name>A0A0E4BKW3_9BRAD</name>
<dbReference type="Proteomes" id="UP000063308">
    <property type="component" value="Chromosome"/>
</dbReference>
<dbReference type="PANTHER" id="PTHR43767">
    <property type="entry name" value="LONG-CHAIN-FATTY-ACID--COA LIGASE"/>
    <property type="match status" value="1"/>
</dbReference>
<dbReference type="EMBL" id="AP014685">
    <property type="protein sequence ID" value="BAR54082.1"/>
    <property type="molecule type" value="Genomic_DNA"/>
</dbReference>
<evidence type="ECO:0000256" key="2">
    <source>
        <dbReference type="ARBA" id="ARBA00022598"/>
    </source>
</evidence>
<comment type="catalytic activity">
    <reaction evidence="3">
        <text>3-(methylsulfanyl)propanoate + ATP + CoA = 3-(methylsulfanyl)propanoyl-CoA + AMP + diphosphate</text>
        <dbReference type="Rhea" id="RHEA:43052"/>
        <dbReference type="ChEBI" id="CHEBI:30616"/>
        <dbReference type="ChEBI" id="CHEBI:33019"/>
        <dbReference type="ChEBI" id="CHEBI:49016"/>
        <dbReference type="ChEBI" id="CHEBI:57287"/>
        <dbReference type="ChEBI" id="CHEBI:82815"/>
        <dbReference type="ChEBI" id="CHEBI:456215"/>
        <dbReference type="EC" id="6.2.1.44"/>
    </reaction>
    <physiologicalReaction direction="left-to-right" evidence="3">
        <dbReference type="Rhea" id="RHEA:43053"/>
    </physiologicalReaction>
</comment>